<proteinExistence type="predicted"/>
<evidence type="ECO:0000256" key="1">
    <source>
        <dbReference type="SAM" id="Phobius"/>
    </source>
</evidence>
<accession>A0A8T0QE84</accession>
<dbReference type="PANTHER" id="PTHR31170">
    <property type="entry name" value="BNAC04G53230D PROTEIN"/>
    <property type="match status" value="1"/>
</dbReference>
<dbReference type="OrthoDB" id="1378449at2759"/>
<name>A0A8T0QE84_PANVG</name>
<dbReference type="Proteomes" id="UP000823388">
    <property type="component" value="Chromosome 7K"/>
</dbReference>
<organism evidence="2 3">
    <name type="scientific">Panicum virgatum</name>
    <name type="common">Blackwell switchgrass</name>
    <dbReference type="NCBI Taxonomy" id="38727"/>
    <lineage>
        <taxon>Eukaryota</taxon>
        <taxon>Viridiplantae</taxon>
        <taxon>Streptophyta</taxon>
        <taxon>Embryophyta</taxon>
        <taxon>Tracheophyta</taxon>
        <taxon>Spermatophyta</taxon>
        <taxon>Magnoliopsida</taxon>
        <taxon>Liliopsida</taxon>
        <taxon>Poales</taxon>
        <taxon>Poaceae</taxon>
        <taxon>PACMAD clade</taxon>
        <taxon>Panicoideae</taxon>
        <taxon>Panicodae</taxon>
        <taxon>Paniceae</taxon>
        <taxon>Panicinae</taxon>
        <taxon>Panicum</taxon>
        <taxon>Panicum sect. Hiantes</taxon>
    </lineage>
</organism>
<keyword evidence="1" id="KW-0812">Transmembrane</keyword>
<dbReference type="Pfam" id="PF03140">
    <property type="entry name" value="DUF247"/>
    <property type="match status" value="1"/>
</dbReference>
<comment type="caution">
    <text evidence="2">The sequence shown here is derived from an EMBL/GenBank/DDBJ whole genome shotgun (WGS) entry which is preliminary data.</text>
</comment>
<feature type="transmembrane region" description="Helical" evidence="1">
    <location>
        <begin position="471"/>
        <end position="492"/>
    </location>
</feature>
<protein>
    <submittedName>
        <fullName evidence="2">Uncharacterized protein</fullName>
    </submittedName>
</protein>
<gene>
    <name evidence="2" type="ORF">PVAP13_7KG247900</name>
</gene>
<reference evidence="2" key="1">
    <citation type="submission" date="2020-05" db="EMBL/GenBank/DDBJ databases">
        <title>WGS assembly of Panicum virgatum.</title>
        <authorList>
            <person name="Lovell J.T."/>
            <person name="Jenkins J."/>
            <person name="Shu S."/>
            <person name="Juenger T.E."/>
            <person name="Schmutz J."/>
        </authorList>
    </citation>
    <scope>NUCLEOTIDE SEQUENCE</scope>
    <source>
        <strain evidence="2">AP13</strain>
    </source>
</reference>
<evidence type="ECO:0000313" key="2">
    <source>
        <dbReference type="EMBL" id="KAG2573221.1"/>
    </source>
</evidence>
<dbReference type="InterPro" id="IPR004158">
    <property type="entry name" value="DUF247_pln"/>
</dbReference>
<sequence>MSGVVVPKQAVDGIRDGRADAVVLIEPVDGAKNEQGPEPWQRLSTEIEAVAGSEERGCWSWVPREELSVPIGSNKLEKWSAACIYQVPTRIRDHSRGSYTPQLVSLGPFHHGEDHLLPMEEHKRRVLLHCLRRRGAKPLADFIEAMNGAADELESMYCDLPVEWSGEQNRGRFVETMIIDGYFMLEVIRMATGGLELCDYDANDPIFGVHAHVNTIPYVRRDMLLIENQLPLLALEKIVAVEGSKKLEAVKGGGLAINAMVLKFLSPSTQCPENLEGRLRLHPLDVFRYSRIQIQGGEEPFSTTGLPNVEDTPMLTPTGDISAMALHDAGVQLRMVSSKSVRSVRCAGRVLSLPILSVNELTEPIFLNLIAFERLHVRLTSFPVTGYVFFMSNVVKSVEDVSLLESKSIIRNALGNSQKVVQLFESLNADLHVYPKDSPLLEVHQRMETHCQAAWSMWRAYVARKYFRSPWAPISLAGSTFFLLMTVARNIYGLTQRRMMDEG</sequence>
<evidence type="ECO:0000313" key="3">
    <source>
        <dbReference type="Proteomes" id="UP000823388"/>
    </source>
</evidence>
<keyword evidence="1" id="KW-0472">Membrane</keyword>
<dbReference type="EMBL" id="CM029049">
    <property type="protein sequence ID" value="KAG2573221.1"/>
    <property type="molecule type" value="Genomic_DNA"/>
</dbReference>
<dbReference type="AlphaFoldDB" id="A0A8T0QE84"/>
<keyword evidence="1" id="KW-1133">Transmembrane helix</keyword>
<dbReference type="PANTHER" id="PTHR31170:SF18">
    <property type="entry name" value="(WILD MALAYSIAN BANANA) HYPOTHETICAL PROTEIN"/>
    <property type="match status" value="1"/>
</dbReference>
<keyword evidence="3" id="KW-1185">Reference proteome</keyword>